<dbReference type="InterPro" id="IPR024755">
    <property type="entry name" value="cpYpsA"/>
</dbReference>
<dbReference type="Gene3D" id="3.40.50.450">
    <property type="match status" value="2"/>
</dbReference>
<reference evidence="1" key="1">
    <citation type="submission" date="2024-06" db="EMBL/GenBank/DDBJ databases">
        <authorList>
            <person name="Yang R."/>
        </authorList>
    </citation>
    <scope>NUCLEOTIDE SEQUENCE</scope>
</reference>
<accession>A0AB39AJQ2</accession>
<evidence type="ECO:0000313" key="1">
    <source>
        <dbReference type="EMBL" id="XDG30859.1"/>
    </source>
</evidence>
<sequence>MNKLIIQEHKSTSYAPRTYHNAHSADLTVAIACDFSTAGERLTKKAAGDKYIHFDLNSDPVDCARVLYSRMKRGNVKTLNIAGNGIYTCTKYRFTQEQVNLFLLHMLSPIHDHLGIDYLYSGGQTGLDIAAGVCSVIMDVPCTMTLPKGYKMRFEDGRDVDHTKEWIYDYVDKMVREVS</sequence>
<organism evidence="1">
    <name type="scientific">Vibrio phage P018-4</name>
    <dbReference type="NCBI Taxonomy" id="3229728"/>
    <lineage>
        <taxon>Viruses</taxon>
        <taxon>Duplodnaviria</taxon>
        <taxon>Heunggongvirae</taxon>
        <taxon>Uroviricota</taxon>
        <taxon>Caudoviricetes</taxon>
    </lineage>
</organism>
<dbReference type="EMBL" id="PP934186">
    <property type="protein sequence ID" value="XDG30859.1"/>
    <property type="molecule type" value="Genomic_DNA"/>
</dbReference>
<protein>
    <submittedName>
        <fullName evidence="1">Uncharacterized protein</fullName>
    </submittedName>
</protein>
<proteinExistence type="predicted"/>
<name>A0AB39AJQ2_9CAUD</name>
<dbReference type="Pfam" id="PF12694">
    <property type="entry name" value="cpYpsA"/>
    <property type="match status" value="1"/>
</dbReference>